<reference evidence="10 11" key="1">
    <citation type="submission" date="2021-01" db="EMBL/GenBank/DDBJ databases">
        <title>Carboxyliciviraga sp.nov., isolated from coastal sediments.</title>
        <authorList>
            <person name="Lu D."/>
            <person name="Zhang T."/>
        </authorList>
    </citation>
    <scope>NUCLEOTIDE SEQUENCE [LARGE SCALE GENOMIC DNA]</scope>
    <source>
        <strain evidence="10 11">N1Y132</strain>
    </source>
</reference>
<keyword evidence="3" id="KW-0479">Metal-binding</keyword>
<dbReference type="PROSITE" id="PS51379">
    <property type="entry name" value="4FE4S_FER_2"/>
    <property type="match status" value="1"/>
</dbReference>
<dbReference type="InterPro" id="IPR036318">
    <property type="entry name" value="FAD-bd_PCMH-like_sf"/>
</dbReference>
<protein>
    <submittedName>
        <fullName evidence="10">FAD-binding protein</fullName>
    </submittedName>
</protein>
<evidence type="ECO:0000313" key="11">
    <source>
        <dbReference type="Proteomes" id="UP000605676"/>
    </source>
</evidence>
<dbReference type="SUPFAM" id="SSF46548">
    <property type="entry name" value="alpha-helical ferredoxin"/>
    <property type="match status" value="1"/>
</dbReference>
<dbReference type="PANTHER" id="PTHR11748:SF119">
    <property type="entry name" value="D-2-HYDROXYGLUTARATE DEHYDROGENASE"/>
    <property type="match status" value="1"/>
</dbReference>
<accession>A0ABS1HPE3</accession>
<dbReference type="Proteomes" id="UP000605676">
    <property type="component" value="Unassembled WGS sequence"/>
</dbReference>
<dbReference type="PROSITE" id="PS51387">
    <property type="entry name" value="FAD_PCMH"/>
    <property type="match status" value="1"/>
</dbReference>
<dbReference type="InterPro" id="IPR006094">
    <property type="entry name" value="Oxid_FAD_bind_N"/>
</dbReference>
<evidence type="ECO:0000256" key="7">
    <source>
        <dbReference type="ARBA" id="ARBA00023014"/>
    </source>
</evidence>
<dbReference type="Pfam" id="PF02913">
    <property type="entry name" value="FAD-oxidase_C"/>
    <property type="match status" value="1"/>
</dbReference>
<name>A0ABS1HPE3_9BACT</name>
<evidence type="ECO:0000256" key="1">
    <source>
        <dbReference type="ARBA" id="ARBA00001974"/>
    </source>
</evidence>
<feature type="domain" description="FAD-binding PCMH-type" evidence="9">
    <location>
        <begin position="36"/>
        <end position="275"/>
    </location>
</feature>
<dbReference type="InterPro" id="IPR017896">
    <property type="entry name" value="4Fe4S_Fe-S-bd"/>
</dbReference>
<comment type="cofactor">
    <cofactor evidence="1">
        <name>FAD</name>
        <dbReference type="ChEBI" id="CHEBI:57692"/>
    </cofactor>
</comment>
<evidence type="ECO:0000256" key="2">
    <source>
        <dbReference type="ARBA" id="ARBA00022630"/>
    </source>
</evidence>
<dbReference type="Gene3D" id="3.30.70.2190">
    <property type="match status" value="1"/>
</dbReference>
<dbReference type="InterPro" id="IPR016169">
    <property type="entry name" value="FAD-bd_PCMH_sub2"/>
</dbReference>
<gene>
    <name evidence="10" type="ORF">JIV24_17275</name>
</gene>
<dbReference type="InterPro" id="IPR004113">
    <property type="entry name" value="FAD-bd_oxidored_4_C"/>
</dbReference>
<dbReference type="InterPro" id="IPR017900">
    <property type="entry name" value="4Fe4S_Fe_S_CS"/>
</dbReference>
<comment type="caution">
    <text evidence="10">The sequence shown here is derived from an EMBL/GenBank/DDBJ whole genome shotgun (WGS) entry which is preliminary data.</text>
</comment>
<dbReference type="InterPro" id="IPR016164">
    <property type="entry name" value="FAD-linked_Oxase-like_C"/>
</dbReference>
<organism evidence="10 11">
    <name type="scientific">Carboxylicivirga marina</name>
    <dbReference type="NCBI Taxonomy" id="2800988"/>
    <lineage>
        <taxon>Bacteria</taxon>
        <taxon>Pseudomonadati</taxon>
        <taxon>Bacteroidota</taxon>
        <taxon>Bacteroidia</taxon>
        <taxon>Marinilabiliales</taxon>
        <taxon>Marinilabiliaceae</taxon>
        <taxon>Carboxylicivirga</taxon>
    </lineage>
</organism>
<evidence type="ECO:0000256" key="3">
    <source>
        <dbReference type="ARBA" id="ARBA00022723"/>
    </source>
</evidence>
<evidence type="ECO:0000256" key="4">
    <source>
        <dbReference type="ARBA" id="ARBA00022827"/>
    </source>
</evidence>
<proteinExistence type="predicted"/>
<dbReference type="Gene3D" id="3.30.465.10">
    <property type="match status" value="1"/>
</dbReference>
<keyword evidence="5" id="KW-0560">Oxidoreductase</keyword>
<keyword evidence="6" id="KW-0408">Iron</keyword>
<keyword evidence="2" id="KW-0285">Flavoprotein</keyword>
<dbReference type="SUPFAM" id="SSF56176">
    <property type="entry name" value="FAD-binding/transporter-associated domain-like"/>
    <property type="match status" value="1"/>
</dbReference>
<dbReference type="SUPFAM" id="SSF55103">
    <property type="entry name" value="FAD-linked oxidases, C-terminal domain"/>
    <property type="match status" value="1"/>
</dbReference>
<dbReference type="PANTHER" id="PTHR11748">
    <property type="entry name" value="D-LACTATE DEHYDROGENASE"/>
    <property type="match status" value="1"/>
</dbReference>
<evidence type="ECO:0000313" key="10">
    <source>
        <dbReference type="EMBL" id="MBK3519103.1"/>
    </source>
</evidence>
<dbReference type="InterPro" id="IPR016166">
    <property type="entry name" value="FAD-bd_PCMH"/>
</dbReference>
<dbReference type="Pfam" id="PF13534">
    <property type="entry name" value="Fer4_17"/>
    <property type="match status" value="1"/>
</dbReference>
<keyword evidence="11" id="KW-1185">Reference proteome</keyword>
<keyword evidence="7" id="KW-0411">Iron-sulfur</keyword>
<evidence type="ECO:0000259" key="9">
    <source>
        <dbReference type="PROSITE" id="PS51387"/>
    </source>
</evidence>
<sequence>MVEGNYPFERLRKKIKGRLDVDEASKIIYSTDASAYYEKPLGVVTPRDEIDIREVILFAKEHQINLIPRAAGTSLAGQVVGAGLIVDVGRYLNKILELNEKEKWVRVQPGVVLDELNQYLEPYGLFFGPETSTSNRCMIGGMVGNNSCGAHSLIYGSTRDHLLELKGCLSNGDEAVFKELQQWEFDQKCRESSFEGEIYSSMRDVLTNKDNRRNIRKEFPHPDIHRRNTGYALDYLIESYPYKNDGGQFNMCQLLAGSEGTLFFTTEIKLNLIELPPKEKGLVCVHLHSLEEAIEANLVGLQFKPGAIELMDKAIMDLTKKNVLQNKNRFFVEGDPEALLLVEFARNSQEEIEQLANDMIAAMLEKGFGYAYPVLYGADINKVWNLRKAGLGVLANMPGDERPVPVIEDTAVRPEDLPAFIADIKTMLNGYGKECVYYAHIGTGELHMRPVLNMKDDAGVELFYKIALDTARIVKKYKGSLSGEHGDGRLRGQFIPLMVGVHNYQLFKEVKYLFDPDNLFNAGKITDTPQMNTSLRYKELAGKLQSNTVFDWSSTMGIGRATEKCTGSGDCRKSSLIGGTMCPSYMGSRDERQTTRARANMLREFFAGTLPDSKLGYDEVKVVLDLCLSCKACKTECPSNVDMTKLKAEFIHSYHEQFGVPLRSRLIAQLPVINKLLMPFSDLYNIGIRSKWMKRLSEKYLGVSGKRQLPDLSRQSLVKWNKRRNTNVKDAKVVYFFADEFTNYNDTQEGITAILLLEKLGYSVEIPNHLPSGRTYLSKGMLTDAAKLAEHNVLMLSAIVNNETPLIGIEPSAVLTLRDEYVELVPAFLKEKASELAGNCFTFEEFIAQEYRNGQISSNAFTNEEKLIKFHAHCYQKSLSETGHTKVVLEIPNNYKAEEIPSGCCGMAGSFGYEEEHYDLSMKIGELVLFPEVRKAKGESLLVAAGTSCRHQIKDGTNVEAVHPAHVLYDALL</sequence>
<dbReference type="Pfam" id="PF01565">
    <property type="entry name" value="FAD_binding_4"/>
    <property type="match status" value="1"/>
</dbReference>
<evidence type="ECO:0000256" key="6">
    <source>
        <dbReference type="ARBA" id="ARBA00023004"/>
    </source>
</evidence>
<evidence type="ECO:0000256" key="5">
    <source>
        <dbReference type="ARBA" id="ARBA00023002"/>
    </source>
</evidence>
<feature type="domain" description="4Fe-4S ferredoxin-type" evidence="8">
    <location>
        <begin position="618"/>
        <end position="649"/>
    </location>
</feature>
<keyword evidence="4" id="KW-0274">FAD</keyword>
<dbReference type="EMBL" id="JAENRR010000052">
    <property type="protein sequence ID" value="MBK3519103.1"/>
    <property type="molecule type" value="Genomic_DNA"/>
</dbReference>
<dbReference type="Gene3D" id="3.30.70.2740">
    <property type="match status" value="1"/>
</dbReference>
<evidence type="ECO:0000259" key="8">
    <source>
        <dbReference type="PROSITE" id="PS51379"/>
    </source>
</evidence>
<dbReference type="RefSeq" id="WP_200466322.1">
    <property type="nucleotide sequence ID" value="NZ_JAENRR010000052.1"/>
</dbReference>
<dbReference type="PROSITE" id="PS00198">
    <property type="entry name" value="4FE4S_FER_1"/>
    <property type="match status" value="1"/>
</dbReference>